<evidence type="ECO:0000259" key="2">
    <source>
        <dbReference type="Pfam" id="PF25868"/>
    </source>
</evidence>
<keyword evidence="4" id="KW-1185">Reference proteome</keyword>
<feature type="domain" description="DUF7921" evidence="1">
    <location>
        <begin position="71"/>
        <end position="110"/>
    </location>
</feature>
<dbReference type="Pfam" id="PF25537">
    <property type="entry name" value="DUF7921"/>
    <property type="match status" value="1"/>
</dbReference>
<reference evidence="3" key="1">
    <citation type="submission" date="2020-05" db="UniProtKB">
        <authorList>
            <consortium name="EnsemblMetazoa"/>
        </authorList>
    </citation>
    <scope>IDENTIFICATION</scope>
    <source>
        <strain evidence="3">TTRI</strain>
    </source>
</reference>
<accession>A0A1A9UEZ0</accession>
<feature type="domain" description="Fibronectin type I" evidence="2">
    <location>
        <begin position="26"/>
        <end position="70"/>
    </location>
</feature>
<proteinExistence type="predicted"/>
<evidence type="ECO:0000259" key="1">
    <source>
        <dbReference type="Pfam" id="PF25537"/>
    </source>
</evidence>
<dbReference type="VEuPathDB" id="VectorBase:GAUT002668"/>
<name>A0A1A9UEZ0_GLOAU</name>
<dbReference type="InterPro" id="IPR059035">
    <property type="entry name" value="Fn1_3"/>
</dbReference>
<dbReference type="STRING" id="7395.A0A1A9UEZ0"/>
<dbReference type="AlphaFoldDB" id="A0A1A9UEZ0"/>
<evidence type="ECO:0000313" key="3">
    <source>
        <dbReference type="EnsemblMetazoa" id="GAUT002668-PA"/>
    </source>
</evidence>
<dbReference type="EnsemblMetazoa" id="GAUT002668-RA">
    <property type="protein sequence ID" value="GAUT002668-PA"/>
    <property type="gene ID" value="GAUT002668"/>
</dbReference>
<protein>
    <submittedName>
        <fullName evidence="3">Uncharacterized protein</fullName>
    </submittedName>
</protein>
<organism evidence="3 4">
    <name type="scientific">Glossina austeni</name>
    <name type="common">Savannah tsetse fly</name>
    <dbReference type="NCBI Taxonomy" id="7395"/>
    <lineage>
        <taxon>Eukaryota</taxon>
        <taxon>Metazoa</taxon>
        <taxon>Ecdysozoa</taxon>
        <taxon>Arthropoda</taxon>
        <taxon>Hexapoda</taxon>
        <taxon>Insecta</taxon>
        <taxon>Pterygota</taxon>
        <taxon>Neoptera</taxon>
        <taxon>Endopterygota</taxon>
        <taxon>Diptera</taxon>
        <taxon>Brachycera</taxon>
        <taxon>Muscomorpha</taxon>
        <taxon>Hippoboscoidea</taxon>
        <taxon>Glossinidae</taxon>
        <taxon>Glossina</taxon>
    </lineage>
</organism>
<dbReference type="InterPro" id="IPR057681">
    <property type="entry name" value="DUF7921"/>
</dbReference>
<dbReference type="Proteomes" id="UP000078200">
    <property type="component" value="Unassembled WGS sequence"/>
</dbReference>
<evidence type="ECO:0000313" key="4">
    <source>
        <dbReference type="Proteomes" id="UP000078200"/>
    </source>
</evidence>
<dbReference type="Pfam" id="PF25868">
    <property type="entry name" value="Fn1_3"/>
    <property type="match status" value="1"/>
</dbReference>
<sequence>IENFFNVKKNKKIKKTISFLSIGNCVVQRPHQSDQLIREGTSKRIYSLDDAECSELCSCGESLTLTCHALCVPFAPCRTALAFYSHASPAYQAFRGRCLCYSGRFICMKPPLGEYSLPGERNAKEVMK</sequence>